<dbReference type="GO" id="GO:0016787">
    <property type="term" value="F:hydrolase activity"/>
    <property type="evidence" value="ECO:0007669"/>
    <property type="project" value="UniProtKB-KW"/>
</dbReference>
<evidence type="ECO:0000313" key="3">
    <source>
        <dbReference type="EMBL" id="MCZ0927678.1"/>
    </source>
</evidence>
<sequence length="936" mass="104644">MATSLFRGLLLALNMLSSALVYAATTPGQPSVAFYYGNDAPTELLSQFDWIVVEAANIDHDQSRQLRQHGGQVFAYVSVGELDAWREAKTLVAEDALVTRNDAWNSQVADLTAPEWQRWLIEEHIRPLWNAGYRGLFLDTLDSYRLFAPDGDAAKRQQDALVEIVTQIKRQFPDIQLVFNRGFEILDRVHSDVAGVAAESLYRGWNPSTKVYGAVPDDDQAWLYAQLARVRDDYQLPAIAIDYVPANNRALARDTAKRIHDEGFIPWVSVPQLNQMGIGLIEAMPRRVLILFDKAKTEAGELAYTNAHRYLAMPLEYLGYGAEYRDVNEPLPSDTLHGRYAGVVTWFNESLTNAPHYAPWLQHQMENGLRAVIIGDPGIPLSGSLGTLMGLREVSGLVASSLTPLEHDNLVDFEGFPHPSPAPQTSYQILNSANTSHLTLSDDQQRRFSPIITGPWGGLASHPWIFEQASETQIRWNLDPFAFLKRALALPDMPIPDATTENGARYWMTQIDGDAFVSRADMPGTPFTGELMLSDILRRYQVPTTVSIIEGEIGPEGLYPQHRATLEPLARRIFSLPWVEVATHTFSHPFEWESLNENDLAGQGVTLANFNYNLPIPGYRFSLRREIEGSTDYINRELAPADKPVKVVLWTGNALPPEKALAIADELGLRNINGGNTSVTQSNPTMTNVSPMLRPLGRYLQVYAPQINENIYTNNMLGPLWGYRRAIETYQLTDQPRRLKPIDIYYHFYSAASPGALRALHQVYEYVLTQETLPLFTSAWSDVATQWYHTGIAKQLDSGWQIKGANHMRTLRLPADMGWPDLERSRGVAGVRDINSGRYIALSGDRNATLYVTTSQPQVPHLRYANGRITEWQTGSSGQLSLGLAAEQVPLKVALANTHNCQVSAPGARIEQRDNATLLAFDRADAERIEVRCATR</sequence>
<evidence type="ECO:0000259" key="2">
    <source>
        <dbReference type="Pfam" id="PF03537"/>
    </source>
</evidence>
<dbReference type="PANTHER" id="PTHR35882">
    <property type="entry name" value="PELA"/>
    <property type="match status" value="1"/>
</dbReference>
<reference evidence="3 4" key="1">
    <citation type="submission" date="2022-02" db="EMBL/GenBank/DDBJ databases">
        <title>Study of halophilic communities from a Mexican lake.</title>
        <authorList>
            <person name="Hernandez-Soto L.M."/>
            <person name="Martinez-Abarca F."/>
            <person name="Ramirez-Saad H.C."/>
            <person name="Aguirre-Garrido J.F."/>
        </authorList>
    </citation>
    <scope>NUCLEOTIDE SEQUENCE [LARGE SCALE GENOMIC DNA]</scope>
    <source>
        <strain evidence="3 4">Hjan13</strain>
    </source>
</reference>
<keyword evidence="4" id="KW-1185">Reference proteome</keyword>
<feature type="chain" id="PRO_5045525320" evidence="1">
    <location>
        <begin position="24"/>
        <end position="936"/>
    </location>
</feature>
<protein>
    <submittedName>
        <fullName evidence="3">Bifunctional glycoside hydrolase 114/ polysaccharide deacetylase family protein</fullName>
    </submittedName>
</protein>
<evidence type="ECO:0000313" key="4">
    <source>
        <dbReference type="Proteomes" id="UP001321125"/>
    </source>
</evidence>
<dbReference type="InterPro" id="IPR013785">
    <property type="entry name" value="Aldolase_TIM"/>
</dbReference>
<dbReference type="InterPro" id="IPR004352">
    <property type="entry name" value="GH114_TIM-barrel"/>
</dbReference>
<keyword evidence="3" id="KW-0378">Hydrolase</keyword>
<gene>
    <name evidence="3" type="ORF">L0635_11330</name>
</gene>
<evidence type="ECO:0000256" key="1">
    <source>
        <dbReference type="SAM" id="SignalP"/>
    </source>
</evidence>
<dbReference type="CDD" id="cd10922">
    <property type="entry name" value="CE4_PelA_like_C"/>
    <property type="match status" value="1"/>
</dbReference>
<accession>A0ABT4IVH8</accession>
<dbReference type="Gene3D" id="3.20.20.370">
    <property type="entry name" value="Glycoside hydrolase/deacetylase"/>
    <property type="match status" value="1"/>
</dbReference>
<name>A0ABT4IVH8_9GAMM</name>
<dbReference type="PIRSF" id="PIRSF029570">
    <property type="entry name" value="UCP029570"/>
    <property type="match status" value="1"/>
</dbReference>
<feature type="signal peptide" evidence="1">
    <location>
        <begin position="1"/>
        <end position="23"/>
    </location>
</feature>
<dbReference type="InterPro" id="IPR011330">
    <property type="entry name" value="Glyco_hydro/deAcase_b/a-brl"/>
</dbReference>
<feature type="domain" description="Glycoside-hydrolase family GH114 TIM-barrel" evidence="2">
    <location>
        <begin position="48"/>
        <end position="274"/>
    </location>
</feature>
<dbReference type="EMBL" id="JAKNQU010000003">
    <property type="protein sequence ID" value="MCZ0927678.1"/>
    <property type="molecule type" value="Genomic_DNA"/>
</dbReference>
<dbReference type="PANTHER" id="PTHR35882:SF2">
    <property type="entry name" value="PELA"/>
    <property type="match status" value="1"/>
</dbReference>
<dbReference type="Gene3D" id="3.20.20.70">
    <property type="entry name" value="Aldolase class I"/>
    <property type="match status" value="1"/>
</dbReference>
<dbReference type="InterPro" id="IPR017853">
    <property type="entry name" value="GH"/>
</dbReference>
<dbReference type="Pfam" id="PF03537">
    <property type="entry name" value="Glyco_hydro_114"/>
    <property type="match status" value="1"/>
</dbReference>
<dbReference type="RefSeq" id="WP_268901880.1">
    <property type="nucleotide sequence ID" value="NZ_JAKNQT010000002.1"/>
</dbReference>
<organism evidence="3 4">
    <name type="scientific">Vreelandella janggokensis</name>
    <dbReference type="NCBI Taxonomy" id="370767"/>
    <lineage>
        <taxon>Bacteria</taxon>
        <taxon>Pseudomonadati</taxon>
        <taxon>Pseudomonadota</taxon>
        <taxon>Gammaproteobacteria</taxon>
        <taxon>Oceanospirillales</taxon>
        <taxon>Halomonadaceae</taxon>
        <taxon>Vreelandella</taxon>
    </lineage>
</organism>
<comment type="caution">
    <text evidence="3">The sequence shown here is derived from an EMBL/GenBank/DDBJ whole genome shotgun (WGS) entry which is preliminary data.</text>
</comment>
<keyword evidence="1" id="KW-0732">Signal</keyword>
<proteinExistence type="predicted"/>
<dbReference type="SUPFAM" id="SSF51445">
    <property type="entry name" value="(Trans)glycosidases"/>
    <property type="match status" value="1"/>
</dbReference>
<dbReference type="Proteomes" id="UP001321125">
    <property type="component" value="Unassembled WGS sequence"/>
</dbReference>
<dbReference type="SUPFAM" id="SSF88713">
    <property type="entry name" value="Glycoside hydrolase/deacetylase"/>
    <property type="match status" value="1"/>
</dbReference>
<dbReference type="InterPro" id="IPR016925">
    <property type="entry name" value="UCP029570"/>
</dbReference>